<evidence type="ECO:0000256" key="2">
    <source>
        <dbReference type="ARBA" id="ARBA00004123"/>
    </source>
</evidence>
<keyword evidence="5" id="KW-0479">Metal-binding</keyword>
<evidence type="ECO:0000313" key="10">
    <source>
        <dbReference type="Proteomes" id="UP000478052"/>
    </source>
</evidence>
<dbReference type="GO" id="GO:0016787">
    <property type="term" value="F:hydrolase activity"/>
    <property type="evidence" value="ECO:0007669"/>
    <property type="project" value="UniProtKB-KW"/>
</dbReference>
<keyword evidence="10" id="KW-1185">Reference proteome</keyword>
<comment type="similarity">
    <text evidence="3">Belongs to the HARBI1 family.</text>
</comment>
<dbReference type="Proteomes" id="UP000478052">
    <property type="component" value="Unassembled WGS sequence"/>
</dbReference>
<protein>
    <submittedName>
        <fullName evidence="9">Putative nuclease HARBI1</fullName>
    </submittedName>
</protein>
<accession>A0A6G0VUR5</accession>
<dbReference type="PANTHER" id="PTHR22930:SF269">
    <property type="entry name" value="NUCLEASE HARBI1-LIKE PROTEIN"/>
    <property type="match status" value="1"/>
</dbReference>
<sequence length="515" mass="61033">MRVHYKTTNCYIFFFNFYYTMDIYYENSSSDEEDLLLLAAVMDDEEQKRRKRRKWVHEINNQRESLGEFNHLMPQLRKRFFIYFRMTSNCFDEILNFINEDIRKETTHFRVIMATCILHNYLRVQNCNIYDNELEADEEPSDEEDLLLLAAVMDDEEQKRRKRRKWVHEINNQRESLVNYSENSYVLSNIPYETPTATFYKQRGFYFWSHLYFGPFFATGDSYKTIGHSYRVGFTTVGQIVIEVCEAIIKHMGPIYMPEPTEEIWTKSALGFFEKWQFPNCIGSVDGKRVTIKCPNNSGTRDFCYLKKFSVVLMAIVDPDYKFICIDVGGYGRNSDGGILEESIMGKRLEAGMLNVPEDKPLPGKVEKSPMVIIGDEEFSLKTYLMKPFPRRQSRNDRKKDTYNYRLCRARRVVENAFGILAKKWRVFERPMEMQETTVKKVIMATCILHNYLRVQNCNIYDNELEADEEPFLLRNNIANNPRRCTIEAFRVRECFVELIIFYLPLSPFILTLIS</sequence>
<keyword evidence="7" id="KW-0539">Nucleus</keyword>
<dbReference type="InterPro" id="IPR045249">
    <property type="entry name" value="HARBI1-like"/>
</dbReference>
<evidence type="ECO:0000256" key="5">
    <source>
        <dbReference type="ARBA" id="ARBA00022723"/>
    </source>
</evidence>
<keyword evidence="4" id="KW-0540">Nuclease</keyword>
<name>A0A6G0VUR5_APHCR</name>
<dbReference type="EMBL" id="VUJU01011630">
    <property type="protein sequence ID" value="KAF0710517.1"/>
    <property type="molecule type" value="Genomic_DNA"/>
</dbReference>
<evidence type="ECO:0000259" key="8">
    <source>
        <dbReference type="Pfam" id="PF13359"/>
    </source>
</evidence>
<evidence type="ECO:0000313" key="9">
    <source>
        <dbReference type="EMBL" id="KAF0710517.1"/>
    </source>
</evidence>
<dbReference type="AlphaFoldDB" id="A0A6G0VUR5"/>
<dbReference type="GO" id="GO:0004518">
    <property type="term" value="F:nuclease activity"/>
    <property type="evidence" value="ECO:0007669"/>
    <property type="project" value="UniProtKB-KW"/>
</dbReference>
<dbReference type="OrthoDB" id="6580874at2759"/>
<keyword evidence="6" id="KW-0378">Hydrolase</keyword>
<comment type="cofactor">
    <cofactor evidence="1">
        <name>a divalent metal cation</name>
        <dbReference type="ChEBI" id="CHEBI:60240"/>
    </cofactor>
</comment>
<comment type="subcellular location">
    <subcellularLocation>
        <location evidence="2">Nucleus</location>
    </subcellularLocation>
</comment>
<evidence type="ECO:0000256" key="6">
    <source>
        <dbReference type="ARBA" id="ARBA00022801"/>
    </source>
</evidence>
<proteinExistence type="inferred from homology"/>
<dbReference type="InterPro" id="IPR027806">
    <property type="entry name" value="HARBI1_dom"/>
</dbReference>
<dbReference type="PANTHER" id="PTHR22930">
    <property type="match status" value="1"/>
</dbReference>
<organism evidence="9 10">
    <name type="scientific">Aphis craccivora</name>
    <name type="common">Cowpea aphid</name>
    <dbReference type="NCBI Taxonomy" id="307492"/>
    <lineage>
        <taxon>Eukaryota</taxon>
        <taxon>Metazoa</taxon>
        <taxon>Ecdysozoa</taxon>
        <taxon>Arthropoda</taxon>
        <taxon>Hexapoda</taxon>
        <taxon>Insecta</taxon>
        <taxon>Pterygota</taxon>
        <taxon>Neoptera</taxon>
        <taxon>Paraneoptera</taxon>
        <taxon>Hemiptera</taxon>
        <taxon>Sternorrhyncha</taxon>
        <taxon>Aphidomorpha</taxon>
        <taxon>Aphidoidea</taxon>
        <taxon>Aphididae</taxon>
        <taxon>Aphidini</taxon>
        <taxon>Aphis</taxon>
        <taxon>Aphis</taxon>
    </lineage>
</organism>
<evidence type="ECO:0000256" key="3">
    <source>
        <dbReference type="ARBA" id="ARBA00006958"/>
    </source>
</evidence>
<evidence type="ECO:0000256" key="4">
    <source>
        <dbReference type="ARBA" id="ARBA00022722"/>
    </source>
</evidence>
<reference evidence="9 10" key="1">
    <citation type="submission" date="2019-08" db="EMBL/GenBank/DDBJ databases">
        <title>Whole genome of Aphis craccivora.</title>
        <authorList>
            <person name="Voronova N.V."/>
            <person name="Shulinski R.S."/>
            <person name="Bandarenka Y.V."/>
            <person name="Zhorov D.G."/>
            <person name="Warner D."/>
        </authorList>
    </citation>
    <scope>NUCLEOTIDE SEQUENCE [LARGE SCALE GENOMIC DNA]</scope>
    <source>
        <strain evidence="9">180601</strain>
        <tissue evidence="9">Whole Body</tissue>
    </source>
</reference>
<feature type="domain" description="DDE Tnp4" evidence="8">
    <location>
        <begin position="285"/>
        <end position="451"/>
    </location>
</feature>
<dbReference type="GO" id="GO:0046872">
    <property type="term" value="F:metal ion binding"/>
    <property type="evidence" value="ECO:0007669"/>
    <property type="project" value="UniProtKB-KW"/>
</dbReference>
<evidence type="ECO:0000256" key="1">
    <source>
        <dbReference type="ARBA" id="ARBA00001968"/>
    </source>
</evidence>
<gene>
    <name evidence="9" type="ORF">FWK35_00025089</name>
</gene>
<dbReference type="GO" id="GO:0005634">
    <property type="term" value="C:nucleus"/>
    <property type="evidence" value="ECO:0007669"/>
    <property type="project" value="UniProtKB-SubCell"/>
</dbReference>
<dbReference type="Pfam" id="PF13359">
    <property type="entry name" value="DDE_Tnp_4"/>
    <property type="match status" value="1"/>
</dbReference>
<comment type="caution">
    <text evidence="9">The sequence shown here is derived from an EMBL/GenBank/DDBJ whole genome shotgun (WGS) entry which is preliminary data.</text>
</comment>
<evidence type="ECO:0000256" key="7">
    <source>
        <dbReference type="ARBA" id="ARBA00023242"/>
    </source>
</evidence>